<dbReference type="Pfam" id="PF14117">
    <property type="entry name" value="DUF4287"/>
    <property type="match status" value="1"/>
</dbReference>
<dbReference type="OrthoDB" id="4559052at2"/>
<dbReference type="RefSeq" id="WP_135233050.1">
    <property type="nucleotide sequence ID" value="NZ_BJXA01000146.1"/>
</dbReference>
<evidence type="ECO:0000313" key="1">
    <source>
        <dbReference type="EMBL" id="GEM44220.1"/>
    </source>
</evidence>
<reference evidence="1 2" key="1">
    <citation type="submission" date="2019-07" db="EMBL/GenBank/DDBJ databases">
        <title>Whole genome shotgun sequence of Nocardia ninae NBRC 108245.</title>
        <authorList>
            <person name="Hosoyama A."/>
            <person name="Uohara A."/>
            <person name="Ohji S."/>
            <person name="Ichikawa N."/>
        </authorList>
    </citation>
    <scope>NUCLEOTIDE SEQUENCE [LARGE SCALE GENOMIC DNA]</scope>
    <source>
        <strain evidence="1 2">NBRC 108245</strain>
    </source>
</reference>
<dbReference type="AlphaFoldDB" id="A0A511MUF5"/>
<keyword evidence="2" id="KW-1185">Reference proteome</keyword>
<accession>A0A511MUF5</accession>
<dbReference type="EMBL" id="BJXA01000146">
    <property type="protein sequence ID" value="GEM44220.1"/>
    <property type="molecule type" value="Genomic_DNA"/>
</dbReference>
<dbReference type="Proteomes" id="UP000321424">
    <property type="component" value="Unassembled WGS sequence"/>
</dbReference>
<protein>
    <recommendedName>
        <fullName evidence="3">DUF4287 domain-containing protein</fullName>
    </recommendedName>
</protein>
<evidence type="ECO:0008006" key="3">
    <source>
        <dbReference type="Google" id="ProtNLM"/>
    </source>
</evidence>
<comment type="caution">
    <text evidence="1">The sequence shown here is derived from an EMBL/GenBank/DDBJ whole genome shotgun (WGS) entry which is preliminary data.</text>
</comment>
<name>A0A511MUF5_9NOCA</name>
<proteinExistence type="predicted"/>
<dbReference type="InterPro" id="IPR025629">
    <property type="entry name" value="DUF4287"/>
</dbReference>
<gene>
    <name evidence="1" type="ORF">NN4_87390</name>
</gene>
<sequence>MSTKPHGPASYFPSIEAKYGRTIDEWRTAMGESGLTSHKPLVEWLKSEHAMGHGHATALAQYHLNPEKWAS</sequence>
<organism evidence="1 2">
    <name type="scientific">Nocardia ninae NBRC 108245</name>
    <dbReference type="NCBI Taxonomy" id="1210091"/>
    <lineage>
        <taxon>Bacteria</taxon>
        <taxon>Bacillati</taxon>
        <taxon>Actinomycetota</taxon>
        <taxon>Actinomycetes</taxon>
        <taxon>Mycobacteriales</taxon>
        <taxon>Nocardiaceae</taxon>
        <taxon>Nocardia</taxon>
    </lineage>
</organism>
<evidence type="ECO:0000313" key="2">
    <source>
        <dbReference type="Proteomes" id="UP000321424"/>
    </source>
</evidence>